<comment type="caution">
    <text evidence="5">The sequence shown here is derived from an EMBL/GenBank/DDBJ whole genome shotgun (WGS) entry which is preliminary data.</text>
</comment>
<dbReference type="InterPro" id="IPR018060">
    <property type="entry name" value="HTH_AraC"/>
</dbReference>
<reference evidence="5" key="1">
    <citation type="submission" date="2022-12" db="EMBL/GenBank/DDBJ databases">
        <title>Bacterial isolates from different developmental stages of Nematostella vectensis.</title>
        <authorList>
            <person name="Fraune S."/>
        </authorList>
    </citation>
    <scope>NUCLEOTIDE SEQUENCE</scope>
    <source>
        <strain evidence="5">G21630-S1</strain>
    </source>
</reference>
<evidence type="ECO:0000313" key="6">
    <source>
        <dbReference type="Proteomes" id="UP001069802"/>
    </source>
</evidence>
<dbReference type="PANTHER" id="PTHR46796">
    <property type="entry name" value="HTH-TYPE TRANSCRIPTIONAL ACTIVATOR RHAS-RELATED"/>
    <property type="match status" value="1"/>
</dbReference>
<protein>
    <submittedName>
        <fullName evidence="5">AraC family transcriptional regulator</fullName>
    </submittedName>
</protein>
<keyword evidence="1" id="KW-0805">Transcription regulation</keyword>
<evidence type="ECO:0000256" key="1">
    <source>
        <dbReference type="ARBA" id="ARBA00023015"/>
    </source>
</evidence>
<keyword evidence="6" id="KW-1185">Reference proteome</keyword>
<dbReference type="SUPFAM" id="SSF46689">
    <property type="entry name" value="Homeodomain-like"/>
    <property type="match status" value="1"/>
</dbReference>
<name>A0ABT4LN11_9PROT</name>
<dbReference type="Proteomes" id="UP001069802">
    <property type="component" value="Unassembled WGS sequence"/>
</dbReference>
<accession>A0ABT4LN11</accession>
<evidence type="ECO:0000256" key="2">
    <source>
        <dbReference type="ARBA" id="ARBA00023125"/>
    </source>
</evidence>
<evidence type="ECO:0000313" key="5">
    <source>
        <dbReference type="EMBL" id="MCZ4282506.1"/>
    </source>
</evidence>
<dbReference type="Gene3D" id="1.10.10.60">
    <property type="entry name" value="Homeodomain-like"/>
    <property type="match status" value="1"/>
</dbReference>
<dbReference type="RefSeq" id="WP_269424651.1">
    <property type="nucleotide sequence ID" value="NZ_JAPWGY010000008.1"/>
</dbReference>
<dbReference type="InterPro" id="IPR050204">
    <property type="entry name" value="AraC_XylS_family_regulators"/>
</dbReference>
<dbReference type="PANTHER" id="PTHR46796:SF13">
    <property type="entry name" value="HTH-TYPE TRANSCRIPTIONAL ACTIVATOR RHAS"/>
    <property type="match status" value="1"/>
</dbReference>
<sequence>MTDTILDSWQSCANKDSFIPIIPDGCRDLILKFTGNGKPGWFASPLQDQTHKVAVTAGVFMKGYRLHPALRIQENEILAQIEGKVPTADEIRCLLEDFAAVETAAEEALICLASDVGTVEQASRLLGLSQRSLQRLLQEQTGRPPSFWLQLARVRKAARRVREAISLAELAYLSGFSDQAHMTREFQRWFGISPLKMRCGGEEFEQLHVPAYA</sequence>
<dbReference type="SMART" id="SM00342">
    <property type="entry name" value="HTH_ARAC"/>
    <property type="match status" value="1"/>
</dbReference>
<evidence type="ECO:0000256" key="3">
    <source>
        <dbReference type="ARBA" id="ARBA00023163"/>
    </source>
</evidence>
<dbReference type="PROSITE" id="PS01124">
    <property type="entry name" value="HTH_ARAC_FAMILY_2"/>
    <property type="match status" value="1"/>
</dbReference>
<evidence type="ECO:0000259" key="4">
    <source>
        <dbReference type="PROSITE" id="PS01124"/>
    </source>
</evidence>
<keyword evidence="3" id="KW-0804">Transcription</keyword>
<proteinExistence type="predicted"/>
<feature type="domain" description="HTH araC/xylS-type" evidence="4">
    <location>
        <begin position="118"/>
        <end position="200"/>
    </location>
</feature>
<dbReference type="Pfam" id="PF12833">
    <property type="entry name" value="HTH_18"/>
    <property type="match status" value="1"/>
</dbReference>
<gene>
    <name evidence="5" type="ORF">O4H49_17090</name>
</gene>
<organism evidence="5 6">
    <name type="scientific">Kiloniella laminariae</name>
    <dbReference type="NCBI Taxonomy" id="454162"/>
    <lineage>
        <taxon>Bacteria</taxon>
        <taxon>Pseudomonadati</taxon>
        <taxon>Pseudomonadota</taxon>
        <taxon>Alphaproteobacteria</taxon>
        <taxon>Rhodospirillales</taxon>
        <taxon>Kiloniellaceae</taxon>
        <taxon>Kiloniella</taxon>
    </lineage>
</organism>
<dbReference type="EMBL" id="JAPWGY010000008">
    <property type="protein sequence ID" value="MCZ4282506.1"/>
    <property type="molecule type" value="Genomic_DNA"/>
</dbReference>
<keyword evidence="2" id="KW-0238">DNA-binding</keyword>
<dbReference type="InterPro" id="IPR009057">
    <property type="entry name" value="Homeodomain-like_sf"/>
</dbReference>